<sequence>MCNVSTGPSRVSFGGYIKNNKQRDDADDEEEDKDKDEEDEDHPAPADSVPPPIHHVTARMSVLAQTPISLPLDTEIPSPPLPVSPPPLPASPTYPLGYRAAMIRLRAEASVSKVTLPPRKRLCIALGLRFEVVRVHLLPLLDLLEDRADYGFVGTLDDEIRRDPEREVGYGITDTWDEMVEDMQGTPTTTDVAGLCQRMTDFVTTIRQDTNEIYRRLDDAQDDILLMSDQLNMLRRDRRAHARTARLMETEARLSREAWVQSMNASDTARSEVKALRTTILAQQTEIGELRAADRRRQTQLTKALTLMNKTIHILELEVAAIRRREELVELEAKNDELVGQVSWLESMRDDLRSEVSKVKFVCNDLRGEIQGEDKMMGRVQSRAFSSYVDAIAGRRWVIGHGFRLAIKKCSQSPEYQLALGKAISLAIDKGIHEGLEAGIEHGKAGRGLEDVESYDSEVEARFVTAVKELENVSLPLVDDLEALKDSSTELLMVTLTLEGSHGEEDESIEEKNGASMSLVASGPTAATVGSQSSSLAPTDSTSTVDVSAVINLASSSFMTMALVLVIDQVVNSFAPTVVVSDYQVSDLQITRDV</sequence>
<proteinExistence type="predicted"/>
<comment type="caution">
    <text evidence="2">The sequence shown here is derived from an EMBL/GenBank/DDBJ whole genome shotgun (WGS) entry which is preliminary data.</text>
</comment>
<organism evidence="2 3">
    <name type="scientific">Tanacetum coccineum</name>
    <dbReference type="NCBI Taxonomy" id="301880"/>
    <lineage>
        <taxon>Eukaryota</taxon>
        <taxon>Viridiplantae</taxon>
        <taxon>Streptophyta</taxon>
        <taxon>Embryophyta</taxon>
        <taxon>Tracheophyta</taxon>
        <taxon>Spermatophyta</taxon>
        <taxon>Magnoliopsida</taxon>
        <taxon>eudicotyledons</taxon>
        <taxon>Gunneridae</taxon>
        <taxon>Pentapetalae</taxon>
        <taxon>asterids</taxon>
        <taxon>campanulids</taxon>
        <taxon>Asterales</taxon>
        <taxon>Asteraceae</taxon>
        <taxon>Asteroideae</taxon>
        <taxon>Anthemideae</taxon>
        <taxon>Anthemidinae</taxon>
        <taxon>Tanacetum</taxon>
    </lineage>
</organism>
<evidence type="ECO:0000313" key="3">
    <source>
        <dbReference type="Proteomes" id="UP001151760"/>
    </source>
</evidence>
<reference evidence="2" key="2">
    <citation type="submission" date="2022-01" db="EMBL/GenBank/DDBJ databases">
        <authorList>
            <person name="Yamashiro T."/>
            <person name="Shiraishi A."/>
            <person name="Satake H."/>
            <person name="Nakayama K."/>
        </authorList>
    </citation>
    <scope>NUCLEOTIDE SEQUENCE</scope>
</reference>
<evidence type="ECO:0000256" key="1">
    <source>
        <dbReference type="SAM" id="MobiDB-lite"/>
    </source>
</evidence>
<feature type="compositionally biased region" description="Acidic residues" evidence="1">
    <location>
        <begin position="25"/>
        <end position="41"/>
    </location>
</feature>
<name>A0ABQ5EEN0_9ASTR</name>
<protein>
    <submittedName>
        <fullName evidence="2">Uncharacterized protein</fullName>
    </submittedName>
</protein>
<feature type="compositionally biased region" description="Polar residues" evidence="1">
    <location>
        <begin position="528"/>
        <end position="541"/>
    </location>
</feature>
<keyword evidence="3" id="KW-1185">Reference proteome</keyword>
<dbReference type="EMBL" id="BQNB010016233">
    <property type="protein sequence ID" value="GJT49379.1"/>
    <property type="molecule type" value="Genomic_DNA"/>
</dbReference>
<reference evidence="2" key="1">
    <citation type="journal article" date="2022" name="Int. J. Mol. Sci.">
        <title>Draft Genome of Tanacetum Coccineum: Genomic Comparison of Closely Related Tanacetum-Family Plants.</title>
        <authorList>
            <person name="Yamashiro T."/>
            <person name="Shiraishi A."/>
            <person name="Nakayama K."/>
            <person name="Satake H."/>
        </authorList>
    </citation>
    <scope>NUCLEOTIDE SEQUENCE</scope>
</reference>
<gene>
    <name evidence="2" type="ORF">Tco_0975536</name>
</gene>
<dbReference type="Proteomes" id="UP001151760">
    <property type="component" value="Unassembled WGS sequence"/>
</dbReference>
<evidence type="ECO:0000313" key="2">
    <source>
        <dbReference type="EMBL" id="GJT49379.1"/>
    </source>
</evidence>
<accession>A0ABQ5EEN0</accession>
<feature type="region of interest" description="Disordered" evidence="1">
    <location>
        <begin position="521"/>
        <end position="541"/>
    </location>
</feature>
<feature type="region of interest" description="Disordered" evidence="1">
    <location>
        <begin position="1"/>
        <end position="53"/>
    </location>
</feature>